<dbReference type="PANTHER" id="PTHR47511:SF1">
    <property type="entry name" value="PEPTIDYL-PROLYL CIS-TRANS ISOMERASE CYP23"/>
    <property type="match status" value="1"/>
</dbReference>
<dbReference type="Pfam" id="PF00160">
    <property type="entry name" value="Pro_isomerase"/>
    <property type="match status" value="1"/>
</dbReference>
<dbReference type="PROSITE" id="PS50072">
    <property type="entry name" value="CSA_PPIASE_2"/>
    <property type="match status" value="1"/>
</dbReference>
<gene>
    <name evidence="3" type="ORF">Agub_g12032</name>
</gene>
<comment type="caution">
    <text evidence="3">The sequence shown here is derived from an EMBL/GenBank/DDBJ whole genome shotgun (WGS) entry which is preliminary data.</text>
</comment>
<proteinExistence type="predicted"/>
<dbReference type="InterPro" id="IPR044233">
    <property type="entry name" value="CYP23-like"/>
</dbReference>
<feature type="chain" id="PRO_5041939459" description="PPIase cyclophilin-type domain-containing protein" evidence="1">
    <location>
        <begin position="22"/>
        <end position="237"/>
    </location>
</feature>
<evidence type="ECO:0000313" key="3">
    <source>
        <dbReference type="EMBL" id="GFR49928.1"/>
    </source>
</evidence>
<reference evidence="3 4" key="1">
    <citation type="journal article" date="2021" name="Sci. Rep.">
        <title>Genome sequencing of the multicellular alga Astrephomene provides insights into convergent evolution of germ-soma differentiation.</title>
        <authorList>
            <person name="Yamashita S."/>
            <person name="Yamamoto K."/>
            <person name="Matsuzaki R."/>
            <person name="Suzuki S."/>
            <person name="Yamaguchi H."/>
            <person name="Hirooka S."/>
            <person name="Minakuchi Y."/>
            <person name="Miyagishima S."/>
            <person name="Kawachi M."/>
            <person name="Toyoda A."/>
            <person name="Nozaki H."/>
        </authorList>
    </citation>
    <scope>NUCLEOTIDE SEQUENCE [LARGE SCALE GENOMIC DNA]</scope>
    <source>
        <strain evidence="3 4">NIES-4017</strain>
    </source>
</reference>
<feature type="signal peptide" evidence="1">
    <location>
        <begin position="1"/>
        <end position="21"/>
    </location>
</feature>
<dbReference type="Proteomes" id="UP001054857">
    <property type="component" value="Unassembled WGS sequence"/>
</dbReference>
<dbReference type="GO" id="GO:0003755">
    <property type="term" value="F:peptidyl-prolyl cis-trans isomerase activity"/>
    <property type="evidence" value="ECO:0007669"/>
    <property type="project" value="InterPro"/>
</dbReference>
<dbReference type="Gene3D" id="2.40.100.10">
    <property type="entry name" value="Cyclophilin-like"/>
    <property type="match status" value="1"/>
</dbReference>
<dbReference type="PANTHER" id="PTHR47511">
    <property type="entry name" value="PEPTIDYL-PROLYL CIS-TRANS ISOMERASE CYP23"/>
    <property type="match status" value="1"/>
</dbReference>
<evidence type="ECO:0000256" key="1">
    <source>
        <dbReference type="SAM" id="SignalP"/>
    </source>
</evidence>
<dbReference type="InterPro" id="IPR029000">
    <property type="entry name" value="Cyclophilin-like_dom_sf"/>
</dbReference>
<dbReference type="EMBL" id="BMAR01000033">
    <property type="protein sequence ID" value="GFR49928.1"/>
    <property type="molecule type" value="Genomic_DNA"/>
</dbReference>
<protein>
    <recommendedName>
        <fullName evidence="2">PPIase cyclophilin-type domain-containing protein</fullName>
    </recommendedName>
</protein>
<evidence type="ECO:0000259" key="2">
    <source>
        <dbReference type="PROSITE" id="PS50072"/>
    </source>
</evidence>
<evidence type="ECO:0000313" key="4">
    <source>
        <dbReference type="Proteomes" id="UP001054857"/>
    </source>
</evidence>
<dbReference type="SUPFAM" id="SSF50891">
    <property type="entry name" value="Cyclophilin-like"/>
    <property type="match status" value="1"/>
</dbReference>
<accession>A0AAD3E0C6</accession>
<name>A0AAD3E0C6_9CHLO</name>
<organism evidence="3 4">
    <name type="scientific">Astrephomene gubernaculifera</name>
    <dbReference type="NCBI Taxonomy" id="47775"/>
    <lineage>
        <taxon>Eukaryota</taxon>
        <taxon>Viridiplantae</taxon>
        <taxon>Chlorophyta</taxon>
        <taxon>core chlorophytes</taxon>
        <taxon>Chlorophyceae</taxon>
        <taxon>CS clade</taxon>
        <taxon>Chlamydomonadales</taxon>
        <taxon>Astrephomenaceae</taxon>
        <taxon>Astrephomene</taxon>
    </lineage>
</organism>
<dbReference type="AlphaFoldDB" id="A0AAD3E0C6"/>
<feature type="domain" description="PPIase cyclophilin-type" evidence="2">
    <location>
        <begin position="31"/>
        <end position="187"/>
    </location>
</feature>
<dbReference type="InterPro" id="IPR002130">
    <property type="entry name" value="Cyclophilin-type_PPIase_dom"/>
</dbReference>
<sequence length="237" mass="26505">MVRPSLLYITILALAPFVARASEVTPVISDERVVFQTEYGDITFGFWPEVAPVTCEHIFKLVRLGCFTSNHFFRVDKGFVAQTSDVVGGRSVPMNAEQQEEASKTVPLEVVEGVKHHAGVLSMGRYDDPNSGASSFSILLGDAPHLDMQYTAFAKVTEGMETLRKLEELPTRREGIFVMPLKRITITATYWYRVNHPQPSLTLPGTKVCEDALSELTVRFRSQGEELQRVRKKCLPA</sequence>
<keyword evidence="4" id="KW-1185">Reference proteome</keyword>
<keyword evidence="1" id="KW-0732">Signal</keyword>